<protein>
    <recommendedName>
        <fullName evidence="3">Chromo domain-containing protein</fullName>
    </recommendedName>
</protein>
<dbReference type="EMBL" id="JAPFFF010000007">
    <property type="protein sequence ID" value="KAK8885635.1"/>
    <property type="molecule type" value="Genomic_DNA"/>
</dbReference>
<name>A0ABR2K6H0_9EUKA</name>
<evidence type="ECO:0008006" key="3">
    <source>
        <dbReference type="Google" id="ProtNLM"/>
    </source>
</evidence>
<dbReference type="InterPro" id="IPR016197">
    <property type="entry name" value="Chromo-like_dom_sf"/>
</dbReference>
<dbReference type="Proteomes" id="UP001470230">
    <property type="component" value="Unassembled WGS sequence"/>
</dbReference>
<organism evidence="1 2">
    <name type="scientific">Tritrichomonas musculus</name>
    <dbReference type="NCBI Taxonomy" id="1915356"/>
    <lineage>
        <taxon>Eukaryota</taxon>
        <taxon>Metamonada</taxon>
        <taxon>Parabasalia</taxon>
        <taxon>Tritrichomonadida</taxon>
        <taxon>Tritrichomonadidae</taxon>
        <taxon>Tritrichomonas</taxon>
    </lineage>
</organism>
<dbReference type="Gene3D" id="2.40.50.40">
    <property type="match status" value="1"/>
</dbReference>
<accession>A0ABR2K6H0</accession>
<keyword evidence="2" id="KW-1185">Reference proteome</keyword>
<dbReference type="SUPFAM" id="SSF54160">
    <property type="entry name" value="Chromo domain-like"/>
    <property type="match status" value="1"/>
</dbReference>
<dbReference type="CDD" id="cd00024">
    <property type="entry name" value="CD_CSD"/>
    <property type="match status" value="1"/>
</dbReference>
<evidence type="ECO:0000313" key="2">
    <source>
        <dbReference type="Proteomes" id="UP001470230"/>
    </source>
</evidence>
<gene>
    <name evidence="1" type="ORF">M9Y10_041085</name>
</gene>
<reference evidence="1 2" key="1">
    <citation type="submission" date="2024-04" db="EMBL/GenBank/DDBJ databases">
        <title>Tritrichomonas musculus Genome.</title>
        <authorList>
            <person name="Alves-Ferreira E."/>
            <person name="Grigg M."/>
            <person name="Lorenzi H."/>
            <person name="Galac M."/>
        </authorList>
    </citation>
    <scope>NUCLEOTIDE SEQUENCE [LARGE SCALE GENOMIC DNA]</scope>
    <source>
        <strain evidence="1 2">EAF2021</strain>
    </source>
</reference>
<proteinExistence type="predicted"/>
<comment type="caution">
    <text evidence="1">The sequence shown here is derived from an EMBL/GenBank/DDBJ whole genome shotgun (WGS) entry which is preliminary data.</text>
</comment>
<evidence type="ECO:0000313" key="1">
    <source>
        <dbReference type="EMBL" id="KAK8885635.1"/>
    </source>
</evidence>
<sequence>MKMRPFIKMEGNVLDLHQYRIKKIKEKKIQNGKTLYLVSWENFGQGKESWIQAEYINQDLIREFEISNANMNELCKKVEGLNLKSILDIVEIDSETYFLVELDSGKSYVPQKILEKVASKQLRDFLVEYYTRLSIYCSSF</sequence>